<dbReference type="Proteomes" id="UP000663873">
    <property type="component" value="Unassembled WGS sequence"/>
</dbReference>
<reference evidence="6" key="1">
    <citation type="submission" date="2021-02" db="EMBL/GenBank/DDBJ databases">
        <authorList>
            <person name="Nowell W R."/>
        </authorList>
    </citation>
    <scope>NUCLEOTIDE SEQUENCE</scope>
</reference>
<evidence type="ECO:0000313" key="4">
    <source>
        <dbReference type="EMBL" id="CAF3480705.1"/>
    </source>
</evidence>
<dbReference type="EMBL" id="CAJOBS010000420">
    <property type="protein sequence ID" value="CAF4573120.1"/>
    <property type="molecule type" value="Genomic_DNA"/>
</dbReference>
<evidence type="ECO:0000256" key="1">
    <source>
        <dbReference type="SAM" id="Phobius"/>
    </source>
</evidence>
<feature type="transmembrane region" description="Helical" evidence="1">
    <location>
        <begin position="69"/>
        <end position="89"/>
    </location>
</feature>
<accession>A0A821A6H1</accession>
<evidence type="ECO:0000313" key="6">
    <source>
        <dbReference type="EMBL" id="CAF4573120.1"/>
    </source>
</evidence>
<comment type="caution">
    <text evidence="6">The sequence shown here is derived from an EMBL/GenBank/DDBJ whole genome shotgun (WGS) entry which is preliminary data.</text>
</comment>
<dbReference type="OrthoDB" id="10338225at2759"/>
<evidence type="ECO:0000313" key="2">
    <source>
        <dbReference type="EMBL" id="CAF3406186.1"/>
    </source>
</evidence>
<name>A0A821A6H1_9BILA</name>
<keyword evidence="9" id="KW-1185">Reference proteome</keyword>
<dbReference type="EMBL" id="CAJNYV010002048">
    <property type="protein sequence ID" value="CAF3452597.1"/>
    <property type="molecule type" value="Genomic_DNA"/>
</dbReference>
<feature type="transmembrane region" description="Helical" evidence="1">
    <location>
        <begin position="16"/>
        <end position="36"/>
    </location>
</feature>
<keyword evidence="1" id="KW-0812">Transmembrane</keyword>
<protein>
    <submittedName>
        <fullName evidence="6">Uncharacterized protein</fullName>
    </submittedName>
</protein>
<evidence type="ECO:0000313" key="9">
    <source>
        <dbReference type="Proteomes" id="UP000663873"/>
    </source>
</evidence>
<dbReference type="EMBL" id="CAJNYU010001913">
    <property type="protein sequence ID" value="CAF3480705.1"/>
    <property type="molecule type" value="Genomic_DNA"/>
</dbReference>
<dbReference type="Proteomes" id="UP000663865">
    <property type="component" value="Unassembled WGS sequence"/>
</dbReference>
<dbReference type="EMBL" id="CAJNXB010005068">
    <property type="protein sequence ID" value="CAF3406186.1"/>
    <property type="molecule type" value="Genomic_DNA"/>
</dbReference>
<dbReference type="Proteomes" id="UP000663862">
    <property type="component" value="Unassembled WGS sequence"/>
</dbReference>
<dbReference type="AlphaFoldDB" id="A0A821A6H1"/>
<evidence type="ECO:0000313" key="8">
    <source>
        <dbReference type="Proteomes" id="UP000663838"/>
    </source>
</evidence>
<feature type="transmembrane region" description="Helical" evidence="1">
    <location>
        <begin position="134"/>
        <end position="163"/>
    </location>
</feature>
<evidence type="ECO:0000313" key="5">
    <source>
        <dbReference type="EMBL" id="CAF4268232.1"/>
    </source>
</evidence>
<keyword evidence="1" id="KW-1133">Transmembrane helix</keyword>
<dbReference type="EMBL" id="CAJOBP010001253">
    <property type="protein sequence ID" value="CAF4268232.1"/>
    <property type="molecule type" value="Genomic_DNA"/>
</dbReference>
<evidence type="ECO:0000313" key="3">
    <source>
        <dbReference type="EMBL" id="CAF3452597.1"/>
    </source>
</evidence>
<gene>
    <name evidence="4" type="ORF">FME351_LOCUS15478</name>
    <name evidence="3" type="ORF">KIK155_LOCUS12496</name>
    <name evidence="2" type="ORF">TIS948_LOCUS28158</name>
    <name evidence="6" type="ORF">TOA249_LOCUS8747</name>
    <name evidence="7" type="ORF">TSG867_LOCUS30489</name>
    <name evidence="5" type="ORF">UJA718_LOCUS10605</name>
</gene>
<organism evidence="6 8">
    <name type="scientific">Rotaria socialis</name>
    <dbReference type="NCBI Taxonomy" id="392032"/>
    <lineage>
        <taxon>Eukaryota</taxon>
        <taxon>Metazoa</taxon>
        <taxon>Spiralia</taxon>
        <taxon>Gnathifera</taxon>
        <taxon>Rotifera</taxon>
        <taxon>Eurotatoria</taxon>
        <taxon>Bdelloidea</taxon>
        <taxon>Philodinida</taxon>
        <taxon>Philodinidae</taxon>
        <taxon>Rotaria</taxon>
    </lineage>
</organism>
<dbReference type="Proteomes" id="UP000663869">
    <property type="component" value="Unassembled WGS sequence"/>
</dbReference>
<proteinExistence type="predicted"/>
<evidence type="ECO:0000313" key="7">
    <source>
        <dbReference type="EMBL" id="CAF4646074.1"/>
    </source>
</evidence>
<keyword evidence="1" id="KW-0472">Membrane</keyword>
<dbReference type="EMBL" id="CAJOBQ010004897">
    <property type="protein sequence ID" value="CAF4646074.1"/>
    <property type="molecule type" value="Genomic_DNA"/>
</dbReference>
<dbReference type="Proteomes" id="UP000663825">
    <property type="component" value="Unassembled WGS sequence"/>
</dbReference>
<dbReference type="Proteomes" id="UP000663838">
    <property type="component" value="Unassembled WGS sequence"/>
</dbReference>
<sequence>MGSYSRFIDLYCLYPWYIRLITFIVHLIAILFISTLQKMVRRLDTLPMVIISDEGLNNRRNFLMKYRQSWTNLCIFNAMIFGLCISVLIDTATGFPWGLLLATLITISIEKSSDRCIRWRFKLTPNINTDMDAITVLYPSTIGIIELFFVGIYLFGVHVYVYYKYAA</sequence>